<evidence type="ECO:0000313" key="2">
    <source>
        <dbReference type="Proteomes" id="UP000499080"/>
    </source>
</evidence>
<sequence>MACSILTCFHGPKVESSFSIMNSVITSKTNRLSVESFDAIQTVKYELMSEKKYAVQLYKKKDYLKDKVVRSLCRNMNSSSINYKAQVLSKKMFVTNSEVQGKW</sequence>
<organism evidence="1 2">
    <name type="scientific">Araneus ventricosus</name>
    <name type="common">Orbweaver spider</name>
    <name type="synonym">Epeira ventricosa</name>
    <dbReference type="NCBI Taxonomy" id="182803"/>
    <lineage>
        <taxon>Eukaryota</taxon>
        <taxon>Metazoa</taxon>
        <taxon>Ecdysozoa</taxon>
        <taxon>Arthropoda</taxon>
        <taxon>Chelicerata</taxon>
        <taxon>Arachnida</taxon>
        <taxon>Araneae</taxon>
        <taxon>Araneomorphae</taxon>
        <taxon>Entelegynae</taxon>
        <taxon>Araneoidea</taxon>
        <taxon>Araneidae</taxon>
        <taxon>Araneus</taxon>
    </lineage>
</organism>
<protein>
    <recommendedName>
        <fullName evidence="3">HAT C-terminal dimerisation domain-containing protein</fullName>
    </recommendedName>
</protein>
<proteinExistence type="predicted"/>
<dbReference type="Proteomes" id="UP000499080">
    <property type="component" value="Unassembled WGS sequence"/>
</dbReference>
<evidence type="ECO:0000313" key="1">
    <source>
        <dbReference type="EMBL" id="GBM66569.1"/>
    </source>
</evidence>
<dbReference type="AlphaFoldDB" id="A0A4Y2HN58"/>
<name>A0A4Y2HN58_ARAVE</name>
<reference evidence="1 2" key="1">
    <citation type="journal article" date="2019" name="Sci. Rep.">
        <title>Orb-weaving spider Araneus ventricosus genome elucidates the spidroin gene catalogue.</title>
        <authorList>
            <person name="Kono N."/>
            <person name="Nakamura H."/>
            <person name="Ohtoshi R."/>
            <person name="Moran D.A.P."/>
            <person name="Shinohara A."/>
            <person name="Yoshida Y."/>
            <person name="Fujiwara M."/>
            <person name="Mori M."/>
            <person name="Tomita M."/>
            <person name="Arakawa K."/>
        </authorList>
    </citation>
    <scope>NUCLEOTIDE SEQUENCE [LARGE SCALE GENOMIC DNA]</scope>
</reference>
<accession>A0A4Y2HN58</accession>
<dbReference type="EMBL" id="BGPR01002033">
    <property type="protein sequence ID" value="GBM66569.1"/>
    <property type="molecule type" value="Genomic_DNA"/>
</dbReference>
<gene>
    <name evidence="1" type="ORF">AVEN_251983_1</name>
</gene>
<evidence type="ECO:0008006" key="3">
    <source>
        <dbReference type="Google" id="ProtNLM"/>
    </source>
</evidence>
<keyword evidence="2" id="KW-1185">Reference proteome</keyword>
<comment type="caution">
    <text evidence="1">The sequence shown here is derived from an EMBL/GenBank/DDBJ whole genome shotgun (WGS) entry which is preliminary data.</text>
</comment>
<dbReference type="OrthoDB" id="6131287at2759"/>